<dbReference type="PANTHER" id="PTHR10629:SF52">
    <property type="entry name" value="DNA (CYTOSINE-5)-METHYLTRANSFERASE 1"/>
    <property type="match status" value="1"/>
</dbReference>
<comment type="catalytic activity">
    <reaction evidence="9">
        <text>a 2'-deoxycytidine in DNA + S-adenosyl-L-methionine = a 5-methyl-2'-deoxycytidine in DNA + S-adenosyl-L-homocysteine + H(+)</text>
        <dbReference type="Rhea" id="RHEA:13681"/>
        <dbReference type="Rhea" id="RHEA-COMP:11369"/>
        <dbReference type="Rhea" id="RHEA-COMP:11370"/>
        <dbReference type="ChEBI" id="CHEBI:15378"/>
        <dbReference type="ChEBI" id="CHEBI:57856"/>
        <dbReference type="ChEBI" id="CHEBI:59789"/>
        <dbReference type="ChEBI" id="CHEBI:85452"/>
        <dbReference type="ChEBI" id="CHEBI:85454"/>
        <dbReference type="EC" id="2.1.1.37"/>
    </reaction>
</comment>
<dbReference type="InterPro" id="IPR018117">
    <property type="entry name" value="C5_DNA_meth_AS"/>
</dbReference>
<reference evidence="10" key="1">
    <citation type="submission" date="2020-05" db="EMBL/GenBank/DDBJ databases">
        <authorList>
            <person name="Chiriac C."/>
            <person name="Salcher M."/>
            <person name="Ghai R."/>
            <person name="Kavagutti S V."/>
        </authorList>
    </citation>
    <scope>NUCLEOTIDE SEQUENCE</scope>
</reference>
<name>A0A6J5SNY2_9CAUD</name>
<evidence type="ECO:0000256" key="2">
    <source>
        <dbReference type="ARBA" id="ARBA00022632"/>
    </source>
</evidence>
<dbReference type="Pfam" id="PF00145">
    <property type="entry name" value="DNA_methylase"/>
    <property type="match status" value="1"/>
</dbReference>
<dbReference type="NCBIfam" id="TIGR00675">
    <property type="entry name" value="dcm"/>
    <property type="match status" value="1"/>
</dbReference>
<dbReference type="EMBL" id="LR797440">
    <property type="protein sequence ID" value="CAB4216969.1"/>
    <property type="molecule type" value="Genomic_DNA"/>
</dbReference>
<evidence type="ECO:0000256" key="5">
    <source>
        <dbReference type="ARBA" id="ARBA00023280"/>
    </source>
</evidence>
<sequence>MKIGSLCTGYGGLDMAVEAYYNAETVWTCEFDKHASKVIEARINKPNHGNLKTTDWSKVEPIDILTAGYPCQPFSHAGLRKGVEDERHLWPFIKEIIGLLRPKFVILENVRGHFGLGFREVLSDLTSIGYDARWTLIRASDVGAPHRRERLFILAYPNSSRWPRTESSDIQKTQP</sequence>
<evidence type="ECO:0000256" key="6">
    <source>
        <dbReference type="ARBA" id="ARBA00033479"/>
    </source>
</evidence>
<protein>
    <recommendedName>
        <fullName evidence="9">Cytosine-specific methyltransferase</fullName>
        <ecNumber evidence="9">2.1.1.37</ecNumber>
    </recommendedName>
</protein>
<dbReference type="PROSITE" id="PS51679">
    <property type="entry name" value="SAM_MT_C5"/>
    <property type="match status" value="1"/>
</dbReference>
<keyword evidence="3 7" id="KW-0808">Transferase</keyword>
<keyword evidence="2" id="KW-1090">Inhibition of host innate immune response by virus</keyword>
<dbReference type="InterPro" id="IPR029063">
    <property type="entry name" value="SAM-dependent_MTases_sf"/>
</dbReference>
<keyword evidence="1 7" id="KW-0489">Methyltransferase</keyword>
<accession>A0A6J5SNY2</accession>
<dbReference type="GO" id="GO:0003677">
    <property type="term" value="F:DNA binding"/>
    <property type="evidence" value="ECO:0007669"/>
    <property type="project" value="TreeGrafter"/>
</dbReference>
<comment type="similarity">
    <text evidence="7 8">Belongs to the class I-like SAM-binding methyltransferase superfamily. C5-methyltransferase family.</text>
</comment>
<dbReference type="GO" id="GO:0003886">
    <property type="term" value="F:DNA (cytosine-5-)-methyltransferase activity"/>
    <property type="evidence" value="ECO:0007669"/>
    <property type="project" value="UniProtKB-EC"/>
</dbReference>
<dbReference type="SUPFAM" id="SSF53335">
    <property type="entry name" value="S-adenosyl-L-methionine-dependent methyltransferases"/>
    <property type="match status" value="1"/>
</dbReference>
<dbReference type="GO" id="GO:0052170">
    <property type="term" value="P:symbiont-mediated suppression of host innate immune response"/>
    <property type="evidence" value="ECO:0007669"/>
    <property type="project" value="UniProtKB-KW"/>
</dbReference>
<keyword evidence="4 7" id="KW-0949">S-adenosyl-L-methionine</keyword>
<gene>
    <name evidence="10" type="ORF">UFOVP1496_26</name>
</gene>
<keyword evidence="6" id="KW-1258">Restriction-modification system evasion by virus</keyword>
<organism evidence="10">
    <name type="scientific">uncultured Caudovirales phage</name>
    <dbReference type="NCBI Taxonomy" id="2100421"/>
    <lineage>
        <taxon>Viruses</taxon>
        <taxon>Duplodnaviria</taxon>
        <taxon>Heunggongvirae</taxon>
        <taxon>Uroviricota</taxon>
        <taxon>Caudoviricetes</taxon>
        <taxon>Peduoviridae</taxon>
        <taxon>Maltschvirus</taxon>
        <taxon>Maltschvirus maltsch</taxon>
    </lineage>
</organism>
<dbReference type="InterPro" id="IPR001525">
    <property type="entry name" value="C5_MeTfrase"/>
</dbReference>
<evidence type="ECO:0000256" key="4">
    <source>
        <dbReference type="ARBA" id="ARBA00022691"/>
    </source>
</evidence>
<proteinExistence type="inferred from homology"/>
<dbReference type="GO" id="GO:0099018">
    <property type="term" value="P:symbiont-mediated evasion of host restriction-modification system"/>
    <property type="evidence" value="ECO:0007669"/>
    <property type="project" value="UniProtKB-KW"/>
</dbReference>
<feature type="non-terminal residue" evidence="10">
    <location>
        <position position="175"/>
    </location>
</feature>
<evidence type="ECO:0000313" key="10">
    <source>
        <dbReference type="EMBL" id="CAB4216969.1"/>
    </source>
</evidence>
<feature type="active site" evidence="7">
    <location>
        <position position="71"/>
    </location>
</feature>
<dbReference type="Gene3D" id="3.40.50.150">
    <property type="entry name" value="Vaccinia Virus protein VP39"/>
    <property type="match status" value="1"/>
</dbReference>
<keyword evidence="2" id="KW-0945">Host-virus interaction</keyword>
<keyword evidence="5" id="KW-0899">Viral immunoevasion</keyword>
<dbReference type="GO" id="GO:0044027">
    <property type="term" value="P:negative regulation of gene expression via chromosomal CpG island methylation"/>
    <property type="evidence" value="ECO:0007669"/>
    <property type="project" value="TreeGrafter"/>
</dbReference>
<dbReference type="EC" id="2.1.1.37" evidence="9"/>
<evidence type="ECO:0000256" key="7">
    <source>
        <dbReference type="PROSITE-ProRule" id="PRU01016"/>
    </source>
</evidence>
<evidence type="ECO:0000256" key="8">
    <source>
        <dbReference type="RuleBase" id="RU000416"/>
    </source>
</evidence>
<evidence type="ECO:0000256" key="9">
    <source>
        <dbReference type="RuleBase" id="RU000417"/>
    </source>
</evidence>
<dbReference type="InterPro" id="IPR050390">
    <property type="entry name" value="C5-Methyltransferase"/>
</dbReference>
<dbReference type="PANTHER" id="PTHR10629">
    <property type="entry name" value="CYTOSINE-SPECIFIC METHYLTRANSFERASE"/>
    <property type="match status" value="1"/>
</dbReference>
<dbReference type="PRINTS" id="PR00105">
    <property type="entry name" value="C5METTRFRASE"/>
</dbReference>
<evidence type="ECO:0000256" key="3">
    <source>
        <dbReference type="ARBA" id="ARBA00022679"/>
    </source>
</evidence>
<evidence type="ECO:0000256" key="1">
    <source>
        <dbReference type="ARBA" id="ARBA00022603"/>
    </source>
</evidence>
<dbReference type="PROSITE" id="PS00094">
    <property type="entry name" value="C5_MTASE_1"/>
    <property type="match status" value="1"/>
</dbReference>
<dbReference type="GO" id="GO:0032259">
    <property type="term" value="P:methylation"/>
    <property type="evidence" value="ECO:0007669"/>
    <property type="project" value="UniProtKB-KW"/>
</dbReference>